<dbReference type="Gene3D" id="2.60.40.650">
    <property type="match status" value="1"/>
</dbReference>
<gene>
    <name evidence="4" type="ORF">DMP10_03500</name>
</gene>
<dbReference type="GO" id="GO:0020037">
    <property type="term" value="F:heme binding"/>
    <property type="evidence" value="ECO:0007669"/>
    <property type="project" value="TreeGrafter"/>
</dbReference>
<dbReference type="GO" id="GO:0008482">
    <property type="term" value="F:sulfite oxidase activity"/>
    <property type="evidence" value="ECO:0007669"/>
    <property type="project" value="TreeGrafter"/>
</dbReference>
<dbReference type="Proteomes" id="UP000278327">
    <property type="component" value="Unassembled WGS sequence"/>
</dbReference>
<dbReference type="EMBL" id="QICA01000004">
    <property type="protein sequence ID" value="RNL38943.1"/>
    <property type="molecule type" value="Genomic_DNA"/>
</dbReference>
<dbReference type="RefSeq" id="WP_117283443.1">
    <property type="nucleotide sequence ID" value="NZ_JAMTCE010000003.1"/>
</dbReference>
<feature type="domain" description="Oxidoreductase molybdopterin-binding" evidence="3">
    <location>
        <begin position="299"/>
        <end position="447"/>
    </location>
</feature>
<dbReference type="Pfam" id="PF00174">
    <property type="entry name" value="Oxidored_molyb"/>
    <property type="match status" value="1"/>
</dbReference>
<dbReference type="InterPro" id="IPR036374">
    <property type="entry name" value="OxRdtase_Mopterin-bd_sf"/>
</dbReference>
<accession>A0A3N0AVP2</accession>
<evidence type="ECO:0000259" key="3">
    <source>
        <dbReference type="Pfam" id="PF00174"/>
    </source>
</evidence>
<dbReference type="InterPro" id="IPR014756">
    <property type="entry name" value="Ig_E-set"/>
</dbReference>
<evidence type="ECO:0000313" key="4">
    <source>
        <dbReference type="EMBL" id="RNL38943.1"/>
    </source>
</evidence>
<protein>
    <submittedName>
        <fullName evidence="4">Molybdopterin-binding protein</fullName>
    </submittedName>
</protein>
<dbReference type="InterPro" id="IPR000572">
    <property type="entry name" value="OxRdtase_Mopterin-bd_dom"/>
</dbReference>
<evidence type="ECO:0000313" key="5">
    <source>
        <dbReference type="Proteomes" id="UP000278327"/>
    </source>
</evidence>
<feature type="region of interest" description="Disordered" evidence="1">
    <location>
        <begin position="28"/>
        <end position="54"/>
    </location>
</feature>
<keyword evidence="2" id="KW-0732">Signal</keyword>
<dbReference type="AlphaFoldDB" id="A0A3N0AVP2"/>
<dbReference type="SUPFAM" id="SSF81296">
    <property type="entry name" value="E set domains"/>
    <property type="match status" value="1"/>
</dbReference>
<dbReference type="SUPFAM" id="SSF48695">
    <property type="entry name" value="Multiheme cytochromes"/>
    <property type="match status" value="1"/>
</dbReference>
<reference evidence="4 5" key="1">
    <citation type="journal article" date="2019" name="Microbiol. Resour. Announc.">
        <title>Draft Genome Sequences of Type Strains of Gordonibacter faecihominis, Paraeggerthella hongkongensis, Parvibacter caecicola,Slackia equolifaciens, Slackia faecicanis, and Slackia isoflavoniconvertens.</title>
        <authorList>
            <person name="Danylec N."/>
            <person name="Stoll D.A."/>
            <person name="Dotsch A."/>
            <person name="Huch M."/>
        </authorList>
    </citation>
    <scope>NUCLEOTIDE SEQUENCE [LARGE SCALE GENOMIC DNA]</scope>
    <source>
        <strain evidence="4 5">DSM 18785</strain>
    </source>
</reference>
<dbReference type="PANTHER" id="PTHR19372:SF7">
    <property type="entry name" value="SULFITE OXIDASE, MITOCHONDRIAL"/>
    <property type="match status" value="1"/>
</dbReference>
<dbReference type="Gene3D" id="3.90.420.10">
    <property type="entry name" value="Oxidoreductase, molybdopterin-binding domain"/>
    <property type="match status" value="1"/>
</dbReference>
<evidence type="ECO:0000256" key="1">
    <source>
        <dbReference type="SAM" id="MobiDB-lite"/>
    </source>
</evidence>
<dbReference type="Gene3D" id="3.90.10.10">
    <property type="entry name" value="Cytochrome C3"/>
    <property type="match status" value="1"/>
</dbReference>
<name>A0A3N0AVP2_9ACTN</name>
<feature type="compositionally biased region" description="Low complexity" evidence="1">
    <location>
        <begin position="28"/>
        <end position="46"/>
    </location>
</feature>
<evidence type="ECO:0000256" key="2">
    <source>
        <dbReference type="SAM" id="SignalP"/>
    </source>
</evidence>
<comment type="caution">
    <text evidence="4">The sequence shown here is derived from an EMBL/GenBank/DDBJ whole genome shotgun (WGS) entry which is preliminary data.</text>
</comment>
<keyword evidence="5" id="KW-1185">Reference proteome</keyword>
<dbReference type="SUPFAM" id="SSF56524">
    <property type="entry name" value="Oxidoreductase molybdopterin-binding domain"/>
    <property type="match status" value="1"/>
</dbReference>
<feature type="signal peptide" evidence="2">
    <location>
        <begin position="1"/>
        <end position="22"/>
    </location>
</feature>
<dbReference type="GO" id="GO:0006790">
    <property type="term" value="P:sulfur compound metabolic process"/>
    <property type="evidence" value="ECO:0007669"/>
    <property type="project" value="TreeGrafter"/>
</dbReference>
<dbReference type="InterPro" id="IPR036280">
    <property type="entry name" value="Multihaem_cyt_sf"/>
</dbReference>
<dbReference type="PANTHER" id="PTHR19372">
    <property type="entry name" value="SULFITE REDUCTASE"/>
    <property type="match status" value="1"/>
</dbReference>
<dbReference type="PROSITE" id="PS51257">
    <property type="entry name" value="PROKAR_LIPOPROTEIN"/>
    <property type="match status" value="1"/>
</dbReference>
<sequence>MAAKRMLAVLTICLVFGLGAVAGCAPQAPTPDATADAGAEASGEESQSGKDREYTEDELAVIAGAEGTTHGDIGEDVFLGKDYIDQLYDRWDMVAEEYSPEVRTLPDGRMVQRTPTEYSLASGAWQTQANTNSYNTYWLDSDNRGCGSCHADLGSVLKNMAFEHTQVWNDDIKSNLTVQECINCHHWAPGYMEKNMEFGTLMHAVHFGARHKVQFAEEYGGNCNSCHNATDNGQGMEMWDLVKYDHLWGVNNIASEDLGDVDFSFEQETTQDNAFSFEWMHAYYDQMRHGAGVLGTNLPQSLFDNWEITIDGLVKAPYTATLKELVDEAEKAGVVVEKTSKIVCSWNMVGGGGISNVKITGIPVSWLVEKAGGITDGANGVRAMRADGSSRRSFSLDKLNANEALLVYKINGEPLGAKQGYPCTNWVEGVDAQVFSKQINAYTVADDCPPDFGDSKYCAENYDGSPNGWFDENGVIVNRPNATILDVPEGLVIESGKPFDFHGYVDAYNEHISQMEFSFDGGETWTAFDLADTDPNRVVWWHLQWTPPEQGAYRLTVRATTAEGSESKQTHTVLVNAKDVLPSKEDTVVLETTSLVPPRAAAAGGQN</sequence>
<organism evidence="4 5">
    <name type="scientific">Adlercreutzia equolifaciens subsp. celatus DSM 18785</name>
    <dbReference type="NCBI Taxonomy" id="1121021"/>
    <lineage>
        <taxon>Bacteria</taxon>
        <taxon>Bacillati</taxon>
        <taxon>Actinomycetota</taxon>
        <taxon>Coriobacteriia</taxon>
        <taxon>Eggerthellales</taxon>
        <taxon>Eggerthellaceae</taxon>
        <taxon>Adlercreutzia</taxon>
    </lineage>
</organism>
<proteinExistence type="predicted"/>
<feature type="chain" id="PRO_5038567284" evidence="2">
    <location>
        <begin position="23"/>
        <end position="607"/>
    </location>
</feature>
<dbReference type="GO" id="GO:0043546">
    <property type="term" value="F:molybdopterin cofactor binding"/>
    <property type="evidence" value="ECO:0007669"/>
    <property type="project" value="TreeGrafter"/>
</dbReference>